<dbReference type="Pfam" id="PF11324">
    <property type="entry name" value="DUF3126"/>
    <property type="match status" value="1"/>
</dbReference>
<gene>
    <name evidence="1" type="ORF">ACELLULO517_19310</name>
</gene>
<accession>A0A964E572</accession>
<evidence type="ECO:0000313" key="1">
    <source>
        <dbReference type="EMBL" id="MCB8882405.1"/>
    </source>
</evidence>
<keyword evidence="2" id="KW-1185">Reference proteome</keyword>
<sequence length="87" mass="9348">MTGAEIERVQTYLRRLLGSDKLTIVPPMKPGFPIEVAVEGETIGTVDKDTDEGEISYAVTLTILDEDLPPLPKAAAKPAGKAPTRRS</sequence>
<dbReference type="RefSeq" id="WP_227309062.1">
    <property type="nucleotide sequence ID" value="NZ_JAESVA010000007.1"/>
</dbReference>
<dbReference type="EMBL" id="JAESVA010000007">
    <property type="protein sequence ID" value="MCB8882405.1"/>
    <property type="molecule type" value="Genomic_DNA"/>
</dbReference>
<organism evidence="1 2">
    <name type="scientific">Acidisoma cellulosilyticum</name>
    <dbReference type="NCBI Taxonomy" id="2802395"/>
    <lineage>
        <taxon>Bacteria</taxon>
        <taxon>Pseudomonadati</taxon>
        <taxon>Pseudomonadota</taxon>
        <taxon>Alphaproteobacteria</taxon>
        <taxon>Acetobacterales</taxon>
        <taxon>Acidocellaceae</taxon>
        <taxon>Acidisoma</taxon>
    </lineage>
</organism>
<evidence type="ECO:0000313" key="2">
    <source>
        <dbReference type="Proteomes" id="UP000721844"/>
    </source>
</evidence>
<comment type="caution">
    <text evidence="1">The sequence shown here is derived from an EMBL/GenBank/DDBJ whole genome shotgun (WGS) entry which is preliminary data.</text>
</comment>
<protein>
    <submittedName>
        <fullName evidence="1">DUF3126 family protein</fullName>
    </submittedName>
</protein>
<name>A0A964E572_9PROT</name>
<proteinExistence type="predicted"/>
<dbReference type="AlphaFoldDB" id="A0A964E572"/>
<reference evidence="1 2" key="1">
    <citation type="journal article" date="2021" name="Microorganisms">
        <title>Acidisoma silvae sp. nov. and Acidisomacellulosilytica sp. nov., Two Acidophilic Bacteria Isolated from Decaying Wood, Hydrolyzing Cellulose and Producing Poly-3-hydroxybutyrate.</title>
        <authorList>
            <person name="Mieszkin S."/>
            <person name="Pouder E."/>
            <person name="Uroz S."/>
            <person name="Simon-Colin C."/>
            <person name="Alain K."/>
        </authorList>
    </citation>
    <scope>NUCLEOTIDE SEQUENCE [LARGE SCALE GENOMIC DNA]</scope>
    <source>
        <strain evidence="1 2">HW T5.17</strain>
    </source>
</reference>
<dbReference type="Proteomes" id="UP000721844">
    <property type="component" value="Unassembled WGS sequence"/>
</dbReference>
<dbReference type="InterPro" id="IPR021473">
    <property type="entry name" value="DUF3126"/>
</dbReference>